<gene>
    <name evidence="1" type="ORF">RHMOL_Rhmol07G0301300</name>
</gene>
<comment type="caution">
    <text evidence="1">The sequence shown here is derived from an EMBL/GenBank/DDBJ whole genome shotgun (WGS) entry which is preliminary data.</text>
</comment>
<dbReference type="Proteomes" id="UP001062846">
    <property type="component" value="Chromosome 7"/>
</dbReference>
<dbReference type="EMBL" id="CM046394">
    <property type="protein sequence ID" value="KAI8548790.1"/>
    <property type="molecule type" value="Genomic_DNA"/>
</dbReference>
<proteinExistence type="predicted"/>
<organism evidence="1 2">
    <name type="scientific">Rhododendron molle</name>
    <name type="common">Chinese azalea</name>
    <name type="synonym">Azalea mollis</name>
    <dbReference type="NCBI Taxonomy" id="49168"/>
    <lineage>
        <taxon>Eukaryota</taxon>
        <taxon>Viridiplantae</taxon>
        <taxon>Streptophyta</taxon>
        <taxon>Embryophyta</taxon>
        <taxon>Tracheophyta</taxon>
        <taxon>Spermatophyta</taxon>
        <taxon>Magnoliopsida</taxon>
        <taxon>eudicotyledons</taxon>
        <taxon>Gunneridae</taxon>
        <taxon>Pentapetalae</taxon>
        <taxon>asterids</taxon>
        <taxon>Ericales</taxon>
        <taxon>Ericaceae</taxon>
        <taxon>Ericoideae</taxon>
        <taxon>Rhodoreae</taxon>
        <taxon>Rhododendron</taxon>
    </lineage>
</organism>
<protein>
    <submittedName>
        <fullName evidence="1">Uncharacterized protein</fullName>
    </submittedName>
</protein>
<evidence type="ECO:0000313" key="1">
    <source>
        <dbReference type="EMBL" id="KAI8548790.1"/>
    </source>
</evidence>
<evidence type="ECO:0000313" key="2">
    <source>
        <dbReference type="Proteomes" id="UP001062846"/>
    </source>
</evidence>
<accession>A0ACC0N6J3</accession>
<reference evidence="1" key="1">
    <citation type="submission" date="2022-02" db="EMBL/GenBank/DDBJ databases">
        <title>Plant Genome Project.</title>
        <authorList>
            <person name="Zhang R.-G."/>
        </authorList>
    </citation>
    <scope>NUCLEOTIDE SEQUENCE</scope>
    <source>
        <strain evidence="1">AT1</strain>
    </source>
</reference>
<name>A0ACC0N6J3_RHOML</name>
<sequence length="71" mass="7704">MTNISPILFGAVVMMDDPLALKPELGAKQVGWAQGIYASAAFDQVGFLMVYNFAFTEGKYNGSTLSVLFLH</sequence>
<keyword evidence="2" id="KW-1185">Reference proteome</keyword>